<comment type="caution">
    <text evidence="3">The sequence shown here is derived from an EMBL/GenBank/DDBJ whole genome shotgun (WGS) entry which is preliminary data.</text>
</comment>
<dbReference type="CDD" id="cd19531">
    <property type="entry name" value="LCL_NRPS-like"/>
    <property type="match status" value="1"/>
</dbReference>
<proteinExistence type="predicted"/>
<gene>
    <name evidence="3" type="ORF">BWP39_02070</name>
</gene>
<dbReference type="AlphaFoldDB" id="A0A2A4F2I7"/>
<dbReference type="GO" id="GO:0009366">
    <property type="term" value="C:enterobactin synthetase complex"/>
    <property type="evidence" value="ECO:0007669"/>
    <property type="project" value="TreeGrafter"/>
</dbReference>
<dbReference type="Gene3D" id="3.40.50.980">
    <property type="match status" value="2"/>
</dbReference>
<dbReference type="InterPro" id="IPR000873">
    <property type="entry name" value="AMP-dep_synth/lig_dom"/>
</dbReference>
<evidence type="ECO:0000259" key="2">
    <source>
        <dbReference type="Pfam" id="PF00668"/>
    </source>
</evidence>
<dbReference type="Pfam" id="PF00668">
    <property type="entry name" value="Condensation"/>
    <property type="match status" value="1"/>
</dbReference>
<dbReference type="Gene3D" id="3.30.559.30">
    <property type="entry name" value="Nonribosomal peptide synthetase, condensation domain"/>
    <property type="match status" value="1"/>
</dbReference>
<evidence type="ECO:0000259" key="1">
    <source>
        <dbReference type="Pfam" id="PF00501"/>
    </source>
</evidence>
<dbReference type="InterPro" id="IPR023213">
    <property type="entry name" value="CAT-like_dom_sf"/>
</dbReference>
<dbReference type="GO" id="GO:0009239">
    <property type="term" value="P:enterobactin biosynthetic process"/>
    <property type="evidence" value="ECO:0007669"/>
    <property type="project" value="TreeGrafter"/>
</dbReference>
<dbReference type="PANTHER" id="PTHR45527:SF1">
    <property type="entry name" value="FATTY ACID SYNTHASE"/>
    <property type="match status" value="1"/>
</dbReference>
<dbReference type="OrthoDB" id="9757559at2"/>
<dbReference type="SUPFAM" id="SSF52777">
    <property type="entry name" value="CoA-dependent acyltransferases"/>
    <property type="match status" value="2"/>
</dbReference>
<organism evidence="3 4">
    <name type="scientific">Paraburkholderia acidicola</name>
    <dbReference type="NCBI Taxonomy" id="1912599"/>
    <lineage>
        <taxon>Bacteria</taxon>
        <taxon>Pseudomonadati</taxon>
        <taxon>Pseudomonadota</taxon>
        <taxon>Betaproteobacteria</taxon>
        <taxon>Burkholderiales</taxon>
        <taxon>Burkholderiaceae</taxon>
        <taxon>Paraburkholderia</taxon>
    </lineage>
</organism>
<dbReference type="InterPro" id="IPR001242">
    <property type="entry name" value="Condensation_dom"/>
</dbReference>
<reference evidence="3 4" key="1">
    <citation type="submission" date="2017-01" db="EMBL/GenBank/DDBJ databases">
        <title>Whole-Genome Shotgun Sequencing of Two beta-Proteobacterial Species in Search of the Bulgecin Biosynthetic Cluster.</title>
        <authorList>
            <person name="Horsman M.E."/>
            <person name="Marous D.R."/>
            <person name="Li R."/>
            <person name="Oliver R.A."/>
            <person name="Byun B."/>
            <person name="Emrich S.J."/>
            <person name="Boggess B."/>
            <person name="Townsend C.A."/>
            <person name="Mobashery S."/>
        </authorList>
    </citation>
    <scope>NUCLEOTIDE SEQUENCE [LARGE SCALE GENOMIC DNA]</scope>
    <source>
        <strain evidence="3 4">ATCC 31363</strain>
    </source>
</reference>
<evidence type="ECO:0000313" key="4">
    <source>
        <dbReference type="Proteomes" id="UP000218022"/>
    </source>
</evidence>
<dbReference type="GO" id="GO:0031177">
    <property type="term" value="F:phosphopantetheine binding"/>
    <property type="evidence" value="ECO:0007669"/>
    <property type="project" value="TreeGrafter"/>
</dbReference>
<dbReference type="Pfam" id="PF00501">
    <property type="entry name" value="AMP-binding"/>
    <property type="match status" value="1"/>
</dbReference>
<dbReference type="FunFam" id="3.40.50.980:FF:000001">
    <property type="entry name" value="Non-ribosomal peptide synthetase"/>
    <property type="match status" value="1"/>
</dbReference>
<name>A0A2A4F2I7_9BURK</name>
<dbReference type="GO" id="GO:0005829">
    <property type="term" value="C:cytosol"/>
    <property type="evidence" value="ECO:0007669"/>
    <property type="project" value="TreeGrafter"/>
</dbReference>
<dbReference type="Gene3D" id="3.30.559.10">
    <property type="entry name" value="Chloramphenicol acetyltransferase-like domain"/>
    <property type="match status" value="1"/>
</dbReference>
<feature type="non-terminal residue" evidence="3">
    <location>
        <position position="736"/>
    </location>
</feature>
<dbReference type="RefSeq" id="WP_157915118.1">
    <property type="nucleotide sequence ID" value="NZ_MTZV01000002.1"/>
</dbReference>
<accession>A0A2A4F2I7</accession>
<dbReference type="InterPro" id="IPR020845">
    <property type="entry name" value="AMP-binding_CS"/>
</dbReference>
<dbReference type="SUPFAM" id="SSF56801">
    <property type="entry name" value="Acetyl-CoA synthetase-like"/>
    <property type="match status" value="1"/>
</dbReference>
<dbReference type="GO" id="GO:0047527">
    <property type="term" value="F:2,3-dihydroxybenzoate-serine ligase activity"/>
    <property type="evidence" value="ECO:0007669"/>
    <property type="project" value="TreeGrafter"/>
</dbReference>
<dbReference type="EMBL" id="MTZV01000002">
    <property type="protein sequence ID" value="PCE27305.1"/>
    <property type="molecule type" value="Genomic_DNA"/>
</dbReference>
<protein>
    <submittedName>
        <fullName evidence="3">Non-ribosomal peptide synthetase</fullName>
    </submittedName>
</protein>
<sequence length="736" mass="80743">MSDTKIAATPDLLTVSKTYVKLPADKRQQFRRQLRERGIRPHKLPIVPFPERGPACPLSHAQERMWFLWRLDPSSAAYNITGAVRLQGVLERRAVKIALERIVARHESLRKHFTEHDGVPMQVTGPTDYGWRELDAEPDASLAALLERLTSEPFDLERGPLLRVALVRTAADDHVLHVAMHHIVSDGLSIDVFVDEFVTAYRIACGVSTDSVEHHGKNDATDVAADAPDIQYGDYATWQREWLDDESLAGQLDYWRKELGGEQPILELPLARTRTGMRSPAGGSVSRSVAPHVVNALRQLSLAGDCTLFMTLLAAYDVLLSRYSGQDDIRVGVPVSGRDRDETERLIGFFVNTLVIRAQMDGVSRFADLLAQVRTRTLDAYARQDVPFARLVQELQPQRSFGHTPLFQTMFNYLGADRGPIRLPGLTVSNITADLQTSRFDLVLSAREQGDGLEVSFTYARDVLDGSTVSRMLDHYVSLLEQVGARGEVHLGELVLKEESPRAALAAHGFEPVGERIATRALQQPQAPAVHCEGARLNYGELQTWSGRLAQALRTRGVSAETRVGLCVTRGPGLVAALVGVLRSGGAFVPLDPAYPAERLATMLDDAQVSCVLADATTLASCGELFAGREVIDIGTVEAEDETLPEIVIHPEQLAYVIYTSGSTGRPKGVAVSHVALSRHLDDFIGTYGISGADTQLQSSTVNFDVALHELLPALVQGGQVEMRGPQLWDIETTSR</sequence>
<dbReference type="PROSITE" id="PS00455">
    <property type="entry name" value="AMP_BINDING"/>
    <property type="match status" value="1"/>
</dbReference>
<feature type="domain" description="AMP-dependent synthetase/ligase" evidence="1">
    <location>
        <begin position="519"/>
        <end position="723"/>
    </location>
</feature>
<feature type="domain" description="Condensation" evidence="2">
    <location>
        <begin position="56"/>
        <end position="502"/>
    </location>
</feature>
<dbReference type="PANTHER" id="PTHR45527">
    <property type="entry name" value="NONRIBOSOMAL PEPTIDE SYNTHETASE"/>
    <property type="match status" value="1"/>
</dbReference>
<dbReference type="Proteomes" id="UP000218022">
    <property type="component" value="Unassembled WGS sequence"/>
</dbReference>
<dbReference type="GO" id="GO:0043041">
    <property type="term" value="P:amino acid activation for nonribosomal peptide biosynthetic process"/>
    <property type="evidence" value="ECO:0007669"/>
    <property type="project" value="TreeGrafter"/>
</dbReference>
<evidence type="ECO:0000313" key="3">
    <source>
        <dbReference type="EMBL" id="PCE27305.1"/>
    </source>
</evidence>